<reference evidence="2 3" key="1">
    <citation type="journal article" date="2014" name="Agronomy (Basel)">
        <title>A Draft Genome Sequence for Ensete ventricosum, the Drought-Tolerant Tree Against Hunger.</title>
        <authorList>
            <person name="Harrison J."/>
            <person name="Moore K.A."/>
            <person name="Paszkiewicz K."/>
            <person name="Jones T."/>
            <person name="Grant M."/>
            <person name="Ambacheew D."/>
            <person name="Muzemil S."/>
            <person name="Studholme D.J."/>
        </authorList>
    </citation>
    <scope>NUCLEOTIDE SEQUENCE [LARGE SCALE GENOMIC DNA]</scope>
</reference>
<gene>
    <name evidence="2" type="ORF">B296_00030377</name>
</gene>
<protein>
    <submittedName>
        <fullName evidence="2">Uncharacterized protein</fullName>
    </submittedName>
</protein>
<evidence type="ECO:0000313" key="2">
    <source>
        <dbReference type="EMBL" id="RRT61234.1"/>
    </source>
</evidence>
<comment type="caution">
    <text evidence="2">The sequence shown here is derived from an EMBL/GenBank/DDBJ whole genome shotgun (WGS) entry which is preliminary data.</text>
</comment>
<feature type="region of interest" description="Disordered" evidence="1">
    <location>
        <begin position="127"/>
        <end position="171"/>
    </location>
</feature>
<dbReference type="EMBL" id="AMZH03007480">
    <property type="protein sequence ID" value="RRT61234.1"/>
    <property type="molecule type" value="Genomic_DNA"/>
</dbReference>
<proteinExistence type="predicted"/>
<evidence type="ECO:0000256" key="1">
    <source>
        <dbReference type="SAM" id="MobiDB-lite"/>
    </source>
</evidence>
<sequence length="294" mass="33340">MPIWFEPAPVPDEAVREVCIALVLGWPYLRKVDDTCVSTVVMISGSHRVGCWWRSSSWGFRLDWSVHPISNVPPYLSEESTLVSRLTRILSISRAIRDMTELWLVEAGLSPAPRGAMDLSTLRDMPKMSAGKSTPAARVTPSPEVEEVHVEATPTPELHSREKEPTASGREVVPRVYRRSKSMKVLYNTTVRKDDERYYILHMADLYLSDSDSELRARLSNLKSLMQVWDDSRAARLSDAQRELKEQRVGRQMADDELLKAMKELKAQRTDLPKKAVKDYKASAGFGWGLQRIG</sequence>
<name>A0A426ZB75_ENSVE</name>
<dbReference type="AlphaFoldDB" id="A0A426ZB75"/>
<evidence type="ECO:0000313" key="3">
    <source>
        <dbReference type="Proteomes" id="UP000287651"/>
    </source>
</evidence>
<dbReference type="Proteomes" id="UP000287651">
    <property type="component" value="Unassembled WGS sequence"/>
</dbReference>
<organism evidence="2 3">
    <name type="scientific">Ensete ventricosum</name>
    <name type="common">Abyssinian banana</name>
    <name type="synonym">Musa ensete</name>
    <dbReference type="NCBI Taxonomy" id="4639"/>
    <lineage>
        <taxon>Eukaryota</taxon>
        <taxon>Viridiplantae</taxon>
        <taxon>Streptophyta</taxon>
        <taxon>Embryophyta</taxon>
        <taxon>Tracheophyta</taxon>
        <taxon>Spermatophyta</taxon>
        <taxon>Magnoliopsida</taxon>
        <taxon>Liliopsida</taxon>
        <taxon>Zingiberales</taxon>
        <taxon>Musaceae</taxon>
        <taxon>Ensete</taxon>
    </lineage>
</organism>
<accession>A0A426ZB75</accession>